<evidence type="ECO:0000256" key="1">
    <source>
        <dbReference type="ARBA" id="ARBA00022555"/>
    </source>
</evidence>
<dbReference type="SUPFAM" id="SSF50249">
    <property type="entry name" value="Nucleic acid-binding proteins"/>
    <property type="match status" value="1"/>
</dbReference>
<comment type="caution">
    <text evidence="6">The sequence shown here is derived from an EMBL/GenBank/DDBJ whole genome shotgun (WGS) entry which is preliminary data.</text>
</comment>
<dbReference type="EMBL" id="BDSP01000065">
    <property type="protein sequence ID" value="GAX13408.1"/>
    <property type="molecule type" value="Genomic_DNA"/>
</dbReference>
<dbReference type="InterPro" id="IPR002547">
    <property type="entry name" value="tRNA-bd_dom"/>
</dbReference>
<gene>
    <name evidence="6" type="ORF">FisN_34Lh007</name>
</gene>
<organism evidence="6 7">
    <name type="scientific">Fistulifera solaris</name>
    <name type="common">Oleaginous diatom</name>
    <dbReference type="NCBI Taxonomy" id="1519565"/>
    <lineage>
        <taxon>Eukaryota</taxon>
        <taxon>Sar</taxon>
        <taxon>Stramenopiles</taxon>
        <taxon>Ochrophyta</taxon>
        <taxon>Bacillariophyta</taxon>
        <taxon>Bacillariophyceae</taxon>
        <taxon>Bacillariophycidae</taxon>
        <taxon>Naviculales</taxon>
        <taxon>Naviculaceae</taxon>
        <taxon>Fistulifera</taxon>
    </lineage>
</organism>
<dbReference type="Proteomes" id="UP000198406">
    <property type="component" value="Unassembled WGS sequence"/>
</dbReference>
<evidence type="ECO:0000256" key="3">
    <source>
        <dbReference type="PROSITE-ProRule" id="PRU00209"/>
    </source>
</evidence>
<protein>
    <recommendedName>
        <fullName evidence="5">tRNA-binding domain-containing protein</fullName>
    </recommendedName>
</protein>
<accession>A0A1Z5JI09</accession>
<proteinExistence type="predicted"/>
<keyword evidence="2 3" id="KW-0694">RNA-binding</keyword>
<dbReference type="InParanoid" id="A0A1Z5JI09"/>
<evidence type="ECO:0000256" key="2">
    <source>
        <dbReference type="ARBA" id="ARBA00022884"/>
    </source>
</evidence>
<evidence type="ECO:0000259" key="5">
    <source>
        <dbReference type="PROSITE" id="PS50886"/>
    </source>
</evidence>
<dbReference type="InterPro" id="IPR012340">
    <property type="entry name" value="NA-bd_OB-fold"/>
</dbReference>
<feature type="compositionally biased region" description="Basic and acidic residues" evidence="4">
    <location>
        <begin position="147"/>
        <end position="176"/>
    </location>
</feature>
<feature type="region of interest" description="Disordered" evidence="4">
    <location>
        <begin position="112"/>
        <end position="176"/>
    </location>
</feature>
<reference evidence="6 7" key="1">
    <citation type="journal article" date="2015" name="Plant Cell">
        <title>Oil accumulation by the oleaginous diatom Fistulifera solaris as revealed by the genome and transcriptome.</title>
        <authorList>
            <person name="Tanaka T."/>
            <person name="Maeda Y."/>
            <person name="Veluchamy A."/>
            <person name="Tanaka M."/>
            <person name="Abida H."/>
            <person name="Marechal E."/>
            <person name="Bowler C."/>
            <person name="Muto M."/>
            <person name="Sunaga Y."/>
            <person name="Tanaka M."/>
            <person name="Yoshino T."/>
            <person name="Taniguchi T."/>
            <person name="Fukuda Y."/>
            <person name="Nemoto M."/>
            <person name="Matsumoto M."/>
            <person name="Wong P.S."/>
            <person name="Aburatani S."/>
            <person name="Fujibuchi W."/>
        </authorList>
    </citation>
    <scope>NUCLEOTIDE SEQUENCE [LARGE SCALE GENOMIC DNA]</scope>
    <source>
        <strain evidence="6 7">JPCC DA0580</strain>
    </source>
</reference>
<dbReference type="OrthoDB" id="2154715at2759"/>
<dbReference type="GO" id="GO:0000049">
    <property type="term" value="F:tRNA binding"/>
    <property type="evidence" value="ECO:0007669"/>
    <property type="project" value="UniProtKB-UniRule"/>
</dbReference>
<dbReference type="PROSITE" id="PS50886">
    <property type="entry name" value="TRBD"/>
    <property type="match status" value="1"/>
</dbReference>
<dbReference type="Gene3D" id="2.40.50.140">
    <property type="entry name" value="Nucleic acid-binding proteins"/>
    <property type="match status" value="1"/>
</dbReference>
<keyword evidence="1 3" id="KW-0820">tRNA-binding</keyword>
<evidence type="ECO:0000256" key="4">
    <source>
        <dbReference type="SAM" id="MobiDB-lite"/>
    </source>
</evidence>
<sequence>MVDLSEYVVGVVLSVEESLSKGNKTLKTCRINIGDENNPITVVTNAPNVREGSRVAVAPVGSTVVNEEGEEIEIKKTVVGGVMSEGMLCDSRMLGWSGGAEGIAAQIPVSIEIGTSPPNSKPRPKEEGQSELAPVSNEDSLFKKKLTKEEKKKLAEEKKNARKAAKEAKREESSCS</sequence>
<name>A0A1Z5JI09_FISSO</name>
<evidence type="ECO:0000313" key="7">
    <source>
        <dbReference type="Proteomes" id="UP000198406"/>
    </source>
</evidence>
<dbReference type="AlphaFoldDB" id="A0A1Z5JI09"/>
<evidence type="ECO:0000313" key="6">
    <source>
        <dbReference type="EMBL" id="GAX13408.1"/>
    </source>
</evidence>
<keyword evidence="7" id="KW-1185">Reference proteome</keyword>
<dbReference type="Pfam" id="PF01588">
    <property type="entry name" value="tRNA_bind"/>
    <property type="match status" value="1"/>
</dbReference>
<feature type="domain" description="TRNA-binding" evidence="5">
    <location>
        <begin position="1"/>
        <end position="118"/>
    </location>
</feature>